<comment type="caution">
    <text evidence="1">The sequence shown here is derived from an EMBL/GenBank/DDBJ whole genome shotgun (WGS) entry which is preliminary data.</text>
</comment>
<protein>
    <submittedName>
        <fullName evidence="1">Uncharacterized protein</fullName>
    </submittedName>
</protein>
<evidence type="ECO:0000313" key="1">
    <source>
        <dbReference type="EMBL" id="MDP2565827.1"/>
    </source>
</evidence>
<name>A0ABT9FGB3_9GAMM</name>
<gene>
    <name evidence="1" type="ORF">Q8W34_14365</name>
</gene>
<dbReference type="EMBL" id="JAUYVT010000014">
    <property type="protein sequence ID" value="MDP2565827.1"/>
    <property type="molecule type" value="Genomic_DNA"/>
</dbReference>
<dbReference type="Proteomes" id="UP001177212">
    <property type="component" value="Unassembled WGS sequence"/>
</dbReference>
<accession>A0ABT9FGB3</accession>
<evidence type="ECO:0000313" key="2">
    <source>
        <dbReference type="Proteomes" id="UP001177212"/>
    </source>
</evidence>
<organism evidence="1 2">
    <name type="scientific">Pseudoalteromonas marina</name>
    <dbReference type="NCBI Taxonomy" id="267375"/>
    <lineage>
        <taxon>Bacteria</taxon>
        <taxon>Pseudomonadati</taxon>
        <taxon>Pseudomonadota</taxon>
        <taxon>Gammaproteobacteria</taxon>
        <taxon>Alteromonadales</taxon>
        <taxon>Pseudoalteromonadaceae</taxon>
        <taxon>Pseudoalteromonas</taxon>
    </lineage>
</organism>
<reference evidence="1" key="1">
    <citation type="submission" date="2023-07" db="EMBL/GenBank/DDBJ databases">
        <title>Genome content predicts the carbon catabolic preferences of heterotrophic bacteria.</title>
        <authorList>
            <person name="Gralka M."/>
        </authorList>
    </citation>
    <scope>NUCLEOTIDE SEQUENCE</scope>
    <source>
        <strain evidence="1">4G09</strain>
    </source>
</reference>
<sequence length="47" mass="5364">MNQASEKLAHSLGQLKLLQDHGLVALQSKLLDRADRERLVKHGFVWI</sequence>
<dbReference type="RefSeq" id="WP_305472573.1">
    <property type="nucleotide sequence ID" value="NZ_JAUYVT010000014.1"/>
</dbReference>
<proteinExistence type="predicted"/>
<keyword evidence="2" id="KW-1185">Reference proteome</keyword>